<dbReference type="PANTHER" id="PTHR35273">
    <property type="entry name" value="ALPHA-1,4 POLYGALACTOSAMINIDASE, PUTATIVE (AFU_ORTHOLOGUE AFUA_3G07890)-RELATED"/>
    <property type="match status" value="1"/>
</dbReference>
<protein>
    <submittedName>
        <fullName evidence="3">Endo alpha-1,4 polygalactosaminidase</fullName>
    </submittedName>
</protein>
<keyword evidence="1" id="KW-0732">Signal</keyword>
<gene>
    <name evidence="3" type="ORF">AACH06_26815</name>
</gene>
<feature type="domain" description="Glycoside-hydrolase family GH114 TIM-barrel" evidence="2">
    <location>
        <begin position="85"/>
        <end position="309"/>
    </location>
</feature>
<name>A0ABU9C070_9BURK</name>
<dbReference type="InterPro" id="IPR017853">
    <property type="entry name" value="GH"/>
</dbReference>
<proteinExistence type="predicted"/>
<keyword evidence="4" id="KW-1185">Reference proteome</keyword>
<evidence type="ECO:0000313" key="3">
    <source>
        <dbReference type="EMBL" id="MEK8034457.1"/>
    </source>
</evidence>
<accession>A0ABU9C070</accession>
<dbReference type="RefSeq" id="WP_341428886.1">
    <property type="nucleotide sequence ID" value="NZ_JBBUTG010000029.1"/>
</dbReference>
<dbReference type="Pfam" id="PF03537">
    <property type="entry name" value="Glyco_hydro_114"/>
    <property type="match status" value="1"/>
</dbReference>
<dbReference type="SUPFAM" id="SSF51445">
    <property type="entry name" value="(Trans)glycosidases"/>
    <property type="match status" value="1"/>
</dbReference>
<comment type="caution">
    <text evidence="3">The sequence shown here is derived from an EMBL/GenBank/DDBJ whole genome shotgun (WGS) entry which is preliminary data.</text>
</comment>
<feature type="chain" id="PRO_5045531082" evidence="1">
    <location>
        <begin position="26"/>
        <end position="316"/>
    </location>
</feature>
<feature type="signal peptide" evidence="1">
    <location>
        <begin position="1"/>
        <end position="25"/>
    </location>
</feature>
<evidence type="ECO:0000256" key="1">
    <source>
        <dbReference type="SAM" id="SignalP"/>
    </source>
</evidence>
<reference evidence="3 4" key="1">
    <citation type="submission" date="2024-04" db="EMBL/GenBank/DDBJ databases">
        <title>Novel species of the genus Ideonella isolated from streams.</title>
        <authorList>
            <person name="Lu H."/>
        </authorList>
    </citation>
    <scope>NUCLEOTIDE SEQUENCE [LARGE SCALE GENOMIC DNA]</scope>
    <source>
        <strain evidence="3 4">DXS29W</strain>
    </source>
</reference>
<dbReference type="Proteomes" id="UP001371218">
    <property type="component" value="Unassembled WGS sequence"/>
</dbReference>
<evidence type="ECO:0000313" key="4">
    <source>
        <dbReference type="Proteomes" id="UP001371218"/>
    </source>
</evidence>
<organism evidence="3 4">
    <name type="scientific">Ideonella lacteola</name>
    <dbReference type="NCBI Taxonomy" id="2984193"/>
    <lineage>
        <taxon>Bacteria</taxon>
        <taxon>Pseudomonadati</taxon>
        <taxon>Pseudomonadota</taxon>
        <taxon>Betaproteobacteria</taxon>
        <taxon>Burkholderiales</taxon>
        <taxon>Sphaerotilaceae</taxon>
        <taxon>Ideonella</taxon>
    </lineage>
</organism>
<dbReference type="InterPro" id="IPR013785">
    <property type="entry name" value="Aldolase_TIM"/>
</dbReference>
<dbReference type="Gene3D" id="3.20.20.70">
    <property type="entry name" value="Aldolase class I"/>
    <property type="match status" value="1"/>
</dbReference>
<sequence>MTFRPNFRPTTIATMLLLTSSLALTACGGGDDEPQDVSRADVMAARTERGQAAAQEVAQGQRQQAEAAGPVSQAITAWVPKVTDTWQWQLTGTINTSYNVKVYDIDLFDAPDSVISTLHSQGKYVVCYFSAGSAENWRPDYNQFKAADLGNPLDGWKGEKWVDTRSANVRNIMKGRLDKAKSRGCDGVEPDNVDAYTNKPGFPLTATTQLDYNRFLATEAHARGLKVGLKNDVDQLKALEPSFDFAVNEQCNQYNECGGYSVFTSKGKPVFNAEYKKLWRDDANERAKMCTKAKSMNLRTLVLPLALNDAFRYSCD</sequence>
<evidence type="ECO:0000259" key="2">
    <source>
        <dbReference type="Pfam" id="PF03537"/>
    </source>
</evidence>
<dbReference type="EMBL" id="JBBUTG010000029">
    <property type="protein sequence ID" value="MEK8034457.1"/>
    <property type="molecule type" value="Genomic_DNA"/>
</dbReference>
<dbReference type="PANTHER" id="PTHR35273:SF2">
    <property type="entry name" value="ALPHA-GALACTOSIDASE"/>
    <property type="match status" value="1"/>
</dbReference>
<dbReference type="InterPro" id="IPR004352">
    <property type="entry name" value="GH114_TIM-barrel"/>
</dbReference>
<dbReference type="PROSITE" id="PS51257">
    <property type="entry name" value="PROKAR_LIPOPROTEIN"/>
    <property type="match status" value="1"/>
</dbReference>